<evidence type="ECO:0000313" key="2">
    <source>
        <dbReference type="EMBL" id="EPS39950.1"/>
    </source>
</evidence>
<dbReference type="AlphaFoldDB" id="S8AAF5"/>
<dbReference type="SUPFAM" id="SSF51735">
    <property type="entry name" value="NAD(P)-binding Rossmann-fold domains"/>
    <property type="match status" value="1"/>
</dbReference>
<dbReference type="InterPro" id="IPR036291">
    <property type="entry name" value="NAD(P)-bd_dom_sf"/>
</dbReference>
<dbReference type="InterPro" id="IPR002347">
    <property type="entry name" value="SDR_fam"/>
</dbReference>
<dbReference type="GO" id="GO:0016491">
    <property type="term" value="F:oxidoreductase activity"/>
    <property type="evidence" value="ECO:0007669"/>
    <property type="project" value="UniProtKB-KW"/>
</dbReference>
<dbReference type="OrthoDB" id="2898509at2759"/>
<dbReference type="EMBL" id="AQGS01000443">
    <property type="protein sequence ID" value="EPS39950.1"/>
    <property type="molecule type" value="Genomic_DNA"/>
</dbReference>
<keyword evidence="1" id="KW-0560">Oxidoreductase</keyword>
<comment type="caution">
    <text evidence="2">The sequence shown here is derived from an EMBL/GenBank/DDBJ whole genome shotgun (WGS) entry which is preliminary data.</text>
</comment>
<dbReference type="STRING" id="1284197.S8AAF5"/>
<evidence type="ECO:0000256" key="1">
    <source>
        <dbReference type="ARBA" id="ARBA00023002"/>
    </source>
</evidence>
<protein>
    <recommendedName>
        <fullName evidence="4">Ketoreductase (KR) domain-containing protein</fullName>
    </recommendedName>
</protein>
<accession>S8AAF5</accession>
<dbReference type="PANTHER" id="PTHR47534:SF3">
    <property type="entry name" value="ALCOHOL DEHYDROGENASE-LIKE C-TERMINAL DOMAIN-CONTAINING PROTEIN"/>
    <property type="match status" value="1"/>
</dbReference>
<evidence type="ECO:0000313" key="3">
    <source>
        <dbReference type="Proteomes" id="UP000015100"/>
    </source>
</evidence>
<dbReference type="Proteomes" id="UP000015100">
    <property type="component" value="Unassembled WGS sequence"/>
</dbReference>
<dbReference type="eggNOG" id="KOG1208">
    <property type="taxonomic scope" value="Eukaryota"/>
</dbReference>
<proteinExistence type="predicted"/>
<dbReference type="Gene3D" id="3.40.50.720">
    <property type="entry name" value="NAD(P)-binding Rossmann-like Domain"/>
    <property type="match status" value="1"/>
</dbReference>
<dbReference type="PANTHER" id="PTHR47534">
    <property type="entry name" value="YALI0E05731P"/>
    <property type="match status" value="1"/>
</dbReference>
<evidence type="ECO:0008006" key="4">
    <source>
        <dbReference type="Google" id="ProtNLM"/>
    </source>
</evidence>
<keyword evidence="3" id="KW-1185">Reference proteome</keyword>
<dbReference type="HOGENOM" id="CLU_044999_0_0_1"/>
<reference evidence="2 3" key="1">
    <citation type="journal article" date="2013" name="PLoS Genet.">
        <title>Genomic mechanisms accounting for the adaptation to parasitism in nematode-trapping fungi.</title>
        <authorList>
            <person name="Meerupati T."/>
            <person name="Andersson K.M."/>
            <person name="Friman E."/>
            <person name="Kumar D."/>
            <person name="Tunlid A."/>
            <person name="Ahren D."/>
        </authorList>
    </citation>
    <scope>NUCLEOTIDE SEQUENCE [LARGE SCALE GENOMIC DNA]</scope>
    <source>
        <strain evidence="2 3">CBS 200.50</strain>
    </source>
</reference>
<reference evidence="3" key="2">
    <citation type="submission" date="2013-04" db="EMBL/GenBank/DDBJ databases">
        <title>Genomic mechanisms accounting for the adaptation to parasitism in nematode-trapping fungi.</title>
        <authorList>
            <person name="Ahren D.G."/>
        </authorList>
    </citation>
    <scope>NUCLEOTIDE SEQUENCE [LARGE SCALE GENOMIC DNA]</scope>
    <source>
        <strain evidence="3">CBS 200.50</strain>
    </source>
</reference>
<dbReference type="OMA" id="FKRVCEE"/>
<dbReference type="Pfam" id="PF00106">
    <property type="entry name" value="adh_short"/>
    <property type="match status" value="1"/>
</dbReference>
<dbReference type="InterPro" id="IPR052228">
    <property type="entry name" value="Sec_Metab_Biosynth_Oxidored"/>
</dbReference>
<organism evidence="2 3">
    <name type="scientific">Dactylellina haptotyla (strain CBS 200.50)</name>
    <name type="common">Nematode-trapping fungus</name>
    <name type="synonym">Monacrosporium haptotylum</name>
    <dbReference type="NCBI Taxonomy" id="1284197"/>
    <lineage>
        <taxon>Eukaryota</taxon>
        <taxon>Fungi</taxon>
        <taxon>Dikarya</taxon>
        <taxon>Ascomycota</taxon>
        <taxon>Pezizomycotina</taxon>
        <taxon>Orbiliomycetes</taxon>
        <taxon>Orbiliales</taxon>
        <taxon>Orbiliaceae</taxon>
        <taxon>Dactylellina</taxon>
    </lineage>
</organism>
<name>S8AAF5_DACHA</name>
<sequence>MVAIETIKSSNAALKGKLPAGLVALFVGATSGIGEQTLRTFYQNAPSPRVYFIGRSQSSADRIISSLKPLNPDGHLEFIQADLTLLKNVDEATKQFTEKEKELNLLVMSQGFLTMGGRDGNTPTYTYPNYSSPTPPPVYLNRINEYTTTETTEGIDTKLALNWFSRARLIQSLLPTLSATASKSPFGARVVSVLAAGHEGPINFDDFELKKTFSLRNAAAHAGSANSAMVNYLAKQYPSVGFVHSYPGVVDTPMLEASKFPGIVKLTARVLMPVFRGFMISPEDSGARHCWMATDEKFKTGGWNMDNDNEESAAAKKSYEKGYCDEAVGEKVWKLTSEVFEKVEKEGKV</sequence>
<gene>
    <name evidence="2" type="ORF">H072_6406</name>
</gene>